<proteinExistence type="predicted"/>
<accession>A0A9D3WKH8</accession>
<dbReference type="EMBL" id="JAIQCV010000001">
    <property type="protein sequence ID" value="KAH1130792.1"/>
    <property type="molecule type" value="Genomic_DNA"/>
</dbReference>
<name>A0A9D3WKH8_9ROSI</name>
<keyword evidence="2" id="KW-1185">Reference proteome</keyword>
<gene>
    <name evidence="1" type="ORF">J1N35_002170</name>
</gene>
<dbReference type="PANTHER" id="PTHR47592">
    <property type="entry name" value="PBF68 PROTEIN"/>
    <property type="match status" value="1"/>
</dbReference>
<reference evidence="1 2" key="1">
    <citation type="journal article" date="2021" name="Plant Biotechnol. J.">
        <title>Multi-omics assisted identification of the key and species-specific regulatory components of drought-tolerant mechanisms in Gossypium stocksii.</title>
        <authorList>
            <person name="Yu D."/>
            <person name="Ke L."/>
            <person name="Zhang D."/>
            <person name="Wu Y."/>
            <person name="Sun Y."/>
            <person name="Mei J."/>
            <person name="Sun J."/>
            <person name="Sun Y."/>
        </authorList>
    </citation>
    <scope>NUCLEOTIDE SEQUENCE [LARGE SCALE GENOMIC DNA]</scope>
    <source>
        <strain evidence="2">cv. E1</strain>
        <tissue evidence="1">Leaf</tissue>
    </source>
</reference>
<dbReference type="AlphaFoldDB" id="A0A9D3WKH8"/>
<protein>
    <submittedName>
        <fullName evidence="1">Uncharacterized protein</fullName>
    </submittedName>
</protein>
<sequence>MLNLTKFLKDDLPTVKEGEVDEVTTFTAIEAWKHSNFLCQNYILNGLSDVLYEKLQLIIHRIFDEGMIISEYFQVVAIIEKLPLSWNDFKNYLKHKRKEMSVEDLIVRLRIEKDNRGTKKRLNKAANDNVARANVVEVKKDFKKRKQTQNGSKLG</sequence>
<dbReference type="Pfam" id="PF14223">
    <property type="entry name" value="Retrotran_gag_2"/>
    <property type="match status" value="1"/>
</dbReference>
<dbReference type="Proteomes" id="UP000828251">
    <property type="component" value="Unassembled WGS sequence"/>
</dbReference>
<dbReference type="OrthoDB" id="1300022at2759"/>
<comment type="caution">
    <text evidence="1">The sequence shown here is derived from an EMBL/GenBank/DDBJ whole genome shotgun (WGS) entry which is preliminary data.</text>
</comment>
<organism evidence="1 2">
    <name type="scientific">Gossypium stocksii</name>
    <dbReference type="NCBI Taxonomy" id="47602"/>
    <lineage>
        <taxon>Eukaryota</taxon>
        <taxon>Viridiplantae</taxon>
        <taxon>Streptophyta</taxon>
        <taxon>Embryophyta</taxon>
        <taxon>Tracheophyta</taxon>
        <taxon>Spermatophyta</taxon>
        <taxon>Magnoliopsida</taxon>
        <taxon>eudicotyledons</taxon>
        <taxon>Gunneridae</taxon>
        <taxon>Pentapetalae</taxon>
        <taxon>rosids</taxon>
        <taxon>malvids</taxon>
        <taxon>Malvales</taxon>
        <taxon>Malvaceae</taxon>
        <taxon>Malvoideae</taxon>
        <taxon>Gossypium</taxon>
    </lineage>
</organism>
<evidence type="ECO:0000313" key="1">
    <source>
        <dbReference type="EMBL" id="KAH1130792.1"/>
    </source>
</evidence>
<evidence type="ECO:0000313" key="2">
    <source>
        <dbReference type="Proteomes" id="UP000828251"/>
    </source>
</evidence>
<dbReference type="PANTHER" id="PTHR47592:SF27">
    <property type="entry name" value="OS08G0421700 PROTEIN"/>
    <property type="match status" value="1"/>
</dbReference>